<keyword evidence="3" id="KW-1185">Reference proteome</keyword>
<dbReference type="Proteomes" id="UP000785679">
    <property type="component" value="Unassembled WGS sequence"/>
</dbReference>
<organism evidence="2 3">
    <name type="scientific">Halteria grandinella</name>
    <dbReference type="NCBI Taxonomy" id="5974"/>
    <lineage>
        <taxon>Eukaryota</taxon>
        <taxon>Sar</taxon>
        <taxon>Alveolata</taxon>
        <taxon>Ciliophora</taxon>
        <taxon>Intramacronucleata</taxon>
        <taxon>Spirotrichea</taxon>
        <taxon>Stichotrichia</taxon>
        <taxon>Sporadotrichida</taxon>
        <taxon>Halteriidae</taxon>
        <taxon>Halteria</taxon>
    </lineage>
</organism>
<protein>
    <submittedName>
        <fullName evidence="2">Uncharacterized protein</fullName>
    </submittedName>
</protein>
<dbReference type="SUPFAM" id="SSF54495">
    <property type="entry name" value="UBC-like"/>
    <property type="match status" value="1"/>
</dbReference>
<evidence type="ECO:0000313" key="2">
    <source>
        <dbReference type="EMBL" id="TNV80257.1"/>
    </source>
</evidence>
<dbReference type="OrthoDB" id="344052at2759"/>
<dbReference type="AlphaFoldDB" id="A0A8J8NQY7"/>
<feature type="compositionally biased region" description="Basic and acidic residues" evidence="1">
    <location>
        <begin position="399"/>
        <end position="420"/>
    </location>
</feature>
<dbReference type="InterPro" id="IPR016135">
    <property type="entry name" value="UBQ-conjugating_enzyme/RWD"/>
</dbReference>
<gene>
    <name evidence="2" type="ORF">FGO68_gene11662</name>
</gene>
<dbReference type="EMBL" id="RRYP01007758">
    <property type="protein sequence ID" value="TNV80257.1"/>
    <property type="molecule type" value="Genomic_DNA"/>
</dbReference>
<evidence type="ECO:0000313" key="3">
    <source>
        <dbReference type="Proteomes" id="UP000785679"/>
    </source>
</evidence>
<comment type="caution">
    <text evidence="2">The sequence shown here is derived from an EMBL/GenBank/DDBJ whole genome shotgun (WGS) entry which is preliminary data.</text>
</comment>
<feature type="region of interest" description="Disordered" evidence="1">
    <location>
        <begin position="392"/>
        <end position="455"/>
    </location>
</feature>
<reference evidence="2" key="1">
    <citation type="submission" date="2019-06" db="EMBL/GenBank/DDBJ databases">
        <authorList>
            <person name="Zheng W."/>
        </authorList>
    </citation>
    <scope>NUCLEOTIDE SEQUENCE</scope>
    <source>
        <strain evidence="2">QDHG01</strain>
    </source>
</reference>
<proteinExistence type="predicted"/>
<dbReference type="CDD" id="cd00195">
    <property type="entry name" value="UBCc_UEV"/>
    <property type="match status" value="1"/>
</dbReference>
<accession>A0A8J8NQY7</accession>
<evidence type="ECO:0000256" key="1">
    <source>
        <dbReference type="SAM" id="MobiDB-lite"/>
    </source>
</evidence>
<dbReference type="Gene3D" id="3.10.110.10">
    <property type="entry name" value="Ubiquitin Conjugating Enzyme"/>
    <property type="match status" value="1"/>
</dbReference>
<sequence>MKEENHNLSLIFGCVSKIIIIKTKMIGSQGAAAARGGNKPKRLEKELLQLRNLPREYKLGKRETPLGTLLYIEIERSAVAGAQSLDKSIDRFYFEILLRDKFPFQPPLIMTRTKFCTPSLADGRDLLVHIIPKKDEDWRPSMTLIDIIQHIPTFIAEQLKASKEGLLQQQTVGKFHLGLQYDMSIWTQNQQCGIFPCKEEKEGQGNRKGLLDLFTIVTESLLLYLEPDQRIKNVARLVAWFTLPSLQQVKRNMDNPDNISFIWRKTEEQETQLEFKMFMKNSQECLNLITKNLKNIGIGVSKVYEKKRKILESEVSSEAATKGINIDDLHAIIIQQEGLLDTEPSRNVVDALMELYNKAIVYYSALSNEKHLEYLQKLRQLFNDARVQTIMSGGTSTKGADDAAKSNGKEESKENAEQKGVEATPPQQSKEEGAGQEASQVEAAQLENGADEGSA</sequence>
<name>A0A8J8NQY7_HALGN</name>